<dbReference type="Pfam" id="PF00005">
    <property type="entry name" value="ABC_tran"/>
    <property type="match status" value="2"/>
</dbReference>
<dbReference type="InterPro" id="IPR027417">
    <property type="entry name" value="P-loop_NTPase"/>
</dbReference>
<evidence type="ECO:0000256" key="1">
    <source>
        <dbReference type="ARBA" id="ARBA00022741"/>
    </source>
</evidence>
<name>A0A176JZF4_9BACT</name>
<dbReference type="GO" id="GO:0016887">
    <property type="term" value="F:ATP hydrolysis activity"/>
    <property type="evidence" value="ECO:0007669"/>
    <property type="project" value="InterPro"/>
</dbReference>
<proteinExistence type="predicted"/>
<dbReference type="SMART" id="SM00382">
    <property type="entry name" value="AAA"/>
    <property type="match status" value="2"/>
</dbReference>
<reference evidence="4 5" key="1">
    <citation type="submission" date="2014-02" db="EMBL/GenBank/DDBJ databases">
        <title>Kosmotoga genome sequencing.</title>
        <authorList>
            <person name="Pollo S.M."/>
            <person name="Charchuk R."/>
            <person name="Nesbo C.L."/>
        </authorList>
    </citation>
    <scope>NUCLEOTIDE SEQUENCE [LARGE SCALE GENOMIC DNA]</scope>
    <source>
        <strain evidence="4 5">S304</strain>
    </source>
</reference>
<protein>
    <recommendedName>
        <fullName evidence="3">ABC transporter domain-containing protein</fullName>
    </recommendedName>
</protein>
<dbReference type="Proteomes" id="UP000077339">
    <property type="component" value="Unassembled WGS sequence"/>
</dbReference>
<feature type="domain" description="ABC transporter" evidence="3">
    <location>
        <begin position="2"/>
        <end position="247"/>
    </location>
</feature>
<dbReference type="PATRIC" id="fig|1453497.3.peg.386"/>
<feature type="domain" description="ABC transporter" evidence="3">
    <location>
        <begin position="341"/>
        <end position="551"/>
    </location>
</feature>
<dbReference type="Gene3D" id="3.40.50.300">
    <property type="entry name" value="P-loop containing nucleotide triphosphate hydrolases"/>
    <property type="match status" value="2"/>
</dbReference>
<dbReference type="InterPro" id="IPR003439">
    <property type="entry name" value="ABC_transporter-like_ATP-bd"/>
</dbReference>
<dbReference type="PANTHER" id="PTHR42855:SF2">
    <property type="entry name" value="DRUG RESISTANCE ABC TRANSPORTER,ATP-BINDING PROTEIN"/>
    <property type="match status" value="1"/>
</dbReference>
<comment type="caution">
    <text evidence="4">The sequence shown here is derived from an EMBL/GenBank/DDBJ whole genome shotgun (WGS) entry which is preliminary data.</text>
</comment>
<dbReference type="AlphaFoldDB" id="A0A176JZF4"/>
<dbReference type="RefSeq" id="WP_068348129.1">
    <property type="nucleotide sequence ID" value="NZ_JFHK01000018.1"/>
</dbReference>
<sequence>MLHIKGLHFSFGATDVLKGVDMDILPGEVVALLGANGSGKTTLLNLIRGVLRPYSGSIVLENNVKPSYLPQETPSFEGTAMEYLLESFPEIKGIFQKLSSLPVNSEDYPDLINKYNDLGGFELERKIESEISKYGFVDEDLQKPFLAFSMGQQRLWAILRVFLAGANLYLLDEPTNHLDLQMCQRLEKIILEFRSKRFSILLVSHDRLLIDRVADRSYFLKNGTAFAVSGGYSLMLSHLKSDFESRLKSAKEIERKIKQLELEVSRRASWSASKEAQKKFADKVMNKGYIGHKAAKLAKRAKAVQNRSRKLIEELKEKKPFVEKPVEIKLPSYIVANRRLLSSTNLSFSYGNKAVFENVDFELSTKDRVVLIGSNGCGKTTLVKCFVGELDPVGELYRNDNIRWEYIPQDVRTFFRAGNLLDNLRVSDIDELQLRQALGAAGFRKDKVLQKIDSLSYGELMRAAILKSMLRETEFLFLDEPTNHLDIESLELLDELLKRFPGGFLAISHDRHFIATHGNKLYSFEGGNVKLLFEETRLDITEFQKTIEIITPQDDEDR</sequence>
<dbReference type="OrthoDB" id="9801441at2"/>
<gene>
    <name evidence="4" type="ORF">AT15_01940</name>
</gene>
<keyword evidence="2" id="KW-0067">ATP-binding</keyword>
<dbReference type="InterPro" id="IPR051309">
    <property type="entry name" value="ABCF_ATPase"/>
</dbReference>
<evidence type="ECO:0000313" key="4">
    <source>
        <dbReference type="EMBL" id="OAA29457.1"/>
    </source>
</evidence>
<keyword evidence="5" id="KW-1185">Reference proteome</keyword>
<dbReference type="EMBL" id="JFHK01000018">
    <property type="protein sequence ID" value="OAA29457.1"/>
    <property type="molecule type" value="Genomic_DNA"/>
</dbReference>
<dbReference type="PROSITE" id="PS50893">
    <property type="entry name" value="ABC_TRANSPORTER_2"/>
    <property type="match status" value="2"/>
</dbReference>
<evidence type="ECO:0000259" key="3">
    <source>
        <dbReference type="PROSITE" id="PS50893"/>
    </source>
</evidence>
<dbReference type="GO" id="GO:0005524">
    <property type="term" value="F:ATP binding"/>
    <property type="evidence" value="ECO:0007669"/>
    <property type="project" value="UniProtKB-KW"/>
</dbReference>
<dbReference type="PANTHER" id="PTHR42855">
    <property type="entry name" value="ABC TRANSPORTER ATP-BINDING SUBUNIT"/>
    <property type="match status" value="1"/>
</dbReference>
<evidence type="ECO:0000313" key="5">
    <source>
        <dbReference type="Proteomes" id="UP000077339"/>
    </source>
</evidence>
<keyword evidence="1" id="KW-0547">Nucleotide-binding</keyword>
<organism evidence="4 5">
    <name type="scientific">Kosmotoga arenicorallina S304</name>
    <dbReference type="NCBI Taxonomy" id="1453497"/>
    <lineage>
        <taxon>Bacteria</taxon>
        <taxon>Thermotogati</taxon>
        <taxon>Thermotogota</taxon>
        <taxon>Thermotogae</taxon>
        <taxon>Kosmotogales</taxon>
        <taxon>Kosmotogaceae</taxon>
        <taxon>Kosmotoga</taxon>
    </lineage>
</organism>
<dbReference type="PROSITE" id="PS00211">
    <property type="entry name" value="ABC_TRANSPORTER_1"/>
    <property type="match status" value="1"/>
</dbReference>
<dbReference type="InterPro" id="IPR003593">
    <property type="entry name" value="AAA+_ATPase"/>
</dbReference>
<dbReference type="STRING" id="1453497.AT15_01940"/>
<dbReference type="CDD" id="cd03221">
    <property type="entry name" value="ABCF_EF-3"/>
    <property type="match status" value="2"/>
</dbReference>
<dbReference type="InterPro" id="IPR017871">
    <property type="entry name" value="ABC_transporter-like_CS"/>
</dbReference>
<accession>A0A176JZF4</accession>
<evidence type="ECO:0000256" key="2">
    <source>
        <dbReference type="ARBA" id="ARBA00022840"/>
    </source>
</evidence>
<dbReference type="SUPFAM" id="SSF52540">
    <property type="entry name" value="P-loop containing nucleoside triphosphate hydrolases"/>
    <property type="match status" value="2"/>
</dbReference>